<reference evidence="3" key="2">
    <citation type="submission" date="2015-01" db="EMBL/GenBank/DDBJ databases">
        <title>Evolutionary Origins and Diversification of the Mycorrhizal Mutualists.</title>
        <authorList>
            <consortium name="DOE Joint Genome Institute"/>
            <consortium name="Mycorrhizal Genomics Consortium"/>
            <person name="Kohler A."/>
            <person name="Kuo A."/>
            <person name="Nagy L.G."/>
            <person name="Floudas D."/>
            <person name="Copeland A."/>
            <person name="Barry K.W."/>
            <person name="Cichocki N."/>
            <person name="Veneault-Fourrey C."/>
            <person name="LaButti K."/>
            <person name="Lindquist E.A."/>
            <person name="Lipzen A."/>
            <person name="Lundell T."/>
            <person name="Morin E."/>
            <person name="Murat C."/>
            <person name="Riley R."/>
            <person name="Ohm R."/>
            <person name="Sun H."/>
            <person name="Tunlid A."/>
            <person name="Henrissat B."/>
            <person name="Grigoriev I.V."/>
            <person name="Hibbett D.S."/>
            <person name="Martin F."/>
        </authorList>
    </citation>
    <scope>NUCLEOTIDE SEQUENCE [LARGE SCALE GENOMIC DNA]</scope>
    <source>
        <strain evidence="3">Ve08.2h10</strain>
    </source>
</reference>
<name>A0A0D0D0D1_9AGAM</name>
<dbReference type="HOGENOM" id="CLU_082499_6_0_1"/>
<feature type="domain" description="Myb/SANT-like" evidence="1">
    <location>
        <begin position="5"/>
        <end position="94"/>
    </location>
</feature>
<keyword evidence="3" id="KW-1185">Reference proteome</keyword>
<organism evidence="2 3">
    <name type="scientific">Paxillus rubicundulus Ve08.2h10</name>
    <dbReference type="NCBI Taxonomy" id="930991"/>
    <lineage>
        <taxon>Eukaryota</taxon>
        <taxon>Fungi</taxon>
        <taxon>Dikarya</taxon>
        <taxon>Basidiomycota</taxon>
        <taxon>Agaricomycotina</taxon>
        <taxon>Agaricomycetes</taxon>
        <taxon>Agaricomycetidae</taxon>
        <taxon>Boletales</taxon>
        <taxon>Paxilineae</taxon>
        <taxon>Paxillaceae</taxon>
        <taxon>Paxillus</taxon>
    </lineage>
</organism>
<dbReference type="EMBL" id="KN827204">
    <property type="protein sequence ID" value="KIK76976.1"/>
    <property type="molecule type" value="Genomic_DNA"/>
</dbReference>
<evidence type="ECO:0000313" key="3">
    <source>
        <dbReference type="Proteomes" id="UP000054538"/>
    </source>
</evidence>
<protein>
    <recommendedName>
        <fullName evidence="1">Myb/SANT-like domain-containing protein</fullName>
    </recommendedName>
</protein>
<sequence>KPSARWTLDEETTFIDFLLSQFSASSDGNPRKATFNEAATLLKKEFPEALDAKKTSDVCRSKWMVLKAAYHAVVDIRNMSGFTWSDDQRAGVTLKHSDIWE</sequence>
<dbReference type="OrthoDB" id="2686136at2759"/>
<gene>
    <name evidence="2" type="ORF">PAXRUDRAFT_72463</name>
</gene>
<dbReference type="Proteomes" id="UP000054538">
    <property type="component" value="Unassembled WGS sequence"/>
</dbReference>
<evidence type="ECO:0000259" key="1">
    <source>
        <dbReference type="Pfam" id="PF12776"/>
    </source>
</evidence>
<feature type="non-terminal residue" evidence="2">
    <location>
        <position position="1"/>
    </location>
</feature>
<evidence type="ECO:0000313" key="2">
    <source>
        <dbReference type="EMBL" id="KIK76976.1"/>
    </source>
</evidence>
<dbReference type="InParanoid" id="A0A0D0D0D1"/>
<accession>A0A0D0D0D1</accession>
<dbReference type="AlphaFoldDB" id="A0A0D0D0D1"/>
<feature type="non-terminal residue" evidence="2">
    <location>
        <position position="101"/>
    </location>
</feature>
<proteinExistence type="predicted"/>
<dbReference type="InterPro" id="IPR024752">
    <property type="entry name" value="Myb/SANT-like_dom"/>
</dbReference>
<dbReference type="Pfam" id="PF12776">
    <property type="entry name" value="Myb_DNA-bind_3"/>
    <property type="match status" value="1"/>
</dbReference>
<reference evidence="2 3" key="1">
    <citation type="submission" date="2014-04" db="EMBL/GenBank/DDBJ databases">
        <authorList>
            <consortium name="DOE Joint Genome Institute"/>
            <person name="Kuo A."/>
            <person name="Kohler A."/>
            <person name="Jargeat P."/>
            <person name="Nagy L.G."/>
            <person name="Floudas D."/>
            <person name="Copeland A."/>
            <person name="Barry K.W."/>
            <person name="Cichocki N."/>
            <person name="Veneault-Fourrey C."/>
            <person name="LaButti K."/>
            <person name="Lindquist E.A."/>
            <person name="Lipzen A."/>
            <person name="Lundell T."/>
            <person name="Morin E."/>
            <person name="Murat C."/>
            <person name="Sun H."/>
            <person name="Tunlid A."/>
            <person name="Henrissat B."/>
            <person name="Grigoriev I.V."/>
            <person name="Hibbett D.S."/>
            <person name="Martin F."/>
            <person name="Nordberg H.P."/>
            <person name="Cantor M.N."/>
            <person name="Hua S.X."/>
        </authorList>
    </citation>
    <scope>NUCLEOTIDE SEQUENCE [LARGE SCALE GENOMIC DNA]</scope>
    <source>
        <strain evidence="2 3">Ve08.2h10</strain>
    </source>
</reference>